<gene>
    <name evidence="2" type="ORF">GCM10007853_04980</name>
</gene>
<dbReference type="Proteomes" id="UP001161391">
    <property type="component" value="Unassembled WGS sequence"/>
</dbReference>
<keyword evidence="1" id="KW-0812">Transmembrane</keyword>
<evidence type="ECO:0000313" key="2">
    <source>
        <dbReference type="EMBL" id="GLQ22624.1"/>
    </source>
</evidence>
<reference evidence="2" key="1">
    <citation type="journal article" date="2014" name="Int. J. Syst. Evol. Microbiol.">
        <title>Complete genome of a new Firmicutes species belonging to the dominant human colonic microbiota ('Ruminococcus bicirculans') reveals two chromosomes and a selective capacity to utilize plant glucans.</title>
        <authorList>
            <consortium name="NISC Comparative Sequencing Program"/>
            <person name="Wegmann U."/>
            <person name="Louis P."/>
            <person name="Goesmann A."/>
            <person name="Henrissat B."/>
            <person name="Duncan S.H."/>
            <person name="Flint H.J."/>
        </authorList>
    </citation>
    <scope>NUCLEOTIDE SEQUENCE</scope>
    <source>
        <strain evidence="2">NBRC 108219</strain>
    </source>
</reference>
<feature type="transmembrane region" description="Helical" evidence="1">
    <location>
        <begin position="54"/>
        <end position="75"/>
    </location>
</feature>
<proteinExistence type="predicted"/>
<keyword evidence="1" id="KW-0472">Membrane</keyword>
<dbReference type="RefSeq" id="WP_284387144.1">
    <property type="nucleotide sequence ID" value="NZ_BSNK01000001.1"/>
</dbReference>
<protein>
    <recommendedName>
        <fullName evidence="4">Sugar transporter</fullName>
    </recommendedName>
</protein>
<feature type="transmembrane region" description="Helical" evidence="1">
    <location>
        <begin position="82"/>
        <end position="101"/>
    </location>
</feature>
<dbReference type="EMBL" id="BSNK01000001">
    <property type="protein sequence ID" value="GLQ22624.1"/>
    <property type="molecule type" value="Genomic_DNA"/>
</dbReference>
<accession>A0ABQ5V516</accession>
<organism evidence="2 3">
    <name type="scientific">Algimonas ampicilliniresistens</name>
    <dbReference type="NCBI Taxonomy" id="1298735"/>
    <lineage>
        <taxon>Bacteria</taxon>
        <taxon>Pseudomonadati</taxon>
        <taxon>Pseudomonadota</taxon>
        <taxon>Alphaproteobacteria</taxon>
        <taxon>Maricaulales</taxon>
        <taxon>Robiginitomaculaceae</taxon>
        <taxon>Algimonas</taxon>
    </lineage>
</organism>
<comment type="caution">
    <text evidence="2">The sequence shown here is derived from an EMBL/GenBank/DDBJ whole genome shotgun (WGS) entry which is preliminary data.</text>
</comment>
<feature type="transmembrane region" description="Helical" evidence="1">
    <location>
        <begin position="7"/>
        <end position="27"/>
    </location>
</feature>
<sequence length="140" mass="15361">MTKPSIGYWAISGLAFVWNLMGVGAYISQAMSDEAQLVQIHGPEAAAMMMAQPAWYTAAFALAVFGGALGCLGLLLRKTWALWPLLLSLLCVVIQHIYYLIHGTYQFVEGGAWVMVLLIPIVAVFLVWFARRKVADGTLK</sequence>
<evidence type="ECO:0000313" key="3">
    <source>
        <dbReference type="Proteomes" id="UP001161391"/>
    </source>
</evidence>
<keyword evidence="1" id="KW-1133">Transmembrane helix</keyword>
<evidence type="ECO:0008006" key="4">
    <source>
        <dbReference type="Google" id="ProtNLM"/>
    </source>
</evidence>
<name>A0ABQ5V516_9PROT</name>
<feature type="transmembrane region" description="Helical" evidence="1">
    <location>
        <begin position="113"/>
        <end position="130"/>
    </location>
</feature>
<keyword evidence="3" id="KW-1185">Reference proteome</keyword>
<reference evidence="2" key="2">
    <citation type="submission" date="2023-01" db="EMBL/GenBank/DDBJ databases">
        <title>Draft genome sequence of Algimonas ampicilliniresistens strain NBRC 108219.</title>
        <authorList>
            <person name="Sun Q."/>
            <person name="Mori K."/>
        </authorList>
    </citation>
    <scope>NUCLEOTIDE SEQUENCE</scope>
    <source>
        <strain evidence="2">NBRC 108219</strain>
    </source>
</reference>
<evidence type="ECO:0000256" key="1">
    <source>
        <dbReference type="SAM" id="Phobius"/>
    </source>
</evidence>